<evidence type="ECO:0000313" key="3">
    <source>
        <dbReference type="Proteomes" id="UP001500443"/>
    </source>
</evidence>
<evidence type="ECO:0000313" key="2">
    <source>
        <dbReference type="EMBL" id="GAA2131049.1"/>
    </source>
</evidence>
<protein>
    <submittedName>
        <fullName evidence="2">YwqJ-related putative deaminase</fullName>
    </submittedName>
</protein>
<sequence length="204" mass="21361">MHARSDTADPLTGGGPYGATGGPFGDTDTPYGHLETDIGTGTGPAADPRTGWRDTAPGDGAPRLASRRDGVLPAVGAALSVRGQTLTCTAGRADRGPLLHPLVQDFLDTLASGRRERFTGRCPEAVLISRHLAAVEAARGKRAARKPLSVGEARRALKHAKITARHIREDGDPLHGRYAPPCRSCAALLTHFGVRTVGDAHAED</sequence>
<dbReference type="EMBL" id="BAAAPF010000135">
    <property type="protein sequence ID" value="GAA2131049.1"/>
    <property type="molecule type" value="Genomic_DNA"/>
</dbReference>
<accession>A0ABP5KDQ4</accession>
<dbReference type="Pfam" id="PF14431">
    <property type="entry name" value="YwqJ-deaminase"/>
    <property type="match status" value="1"/>
</dbReference>
<evidence type="ECO:0000256" key="1">
    <source>
        <dbReference type="SAM" id="MobiDB-lite"/>
    </source>
</evidence>
<gene>
    <name evidence="2" type="ORF">GCM10009802_39160</name>
</gene>
<name>A0ABP5KDQ4_9ACTN</name>
<dbReference type="InterPro" id="IPR025968">
    <property type="entry name" value="YwqJ_deaminase"/>
</dbReference>
<reference evidence="3" key="1">
    <citation type="journal article" date="2019" name="Int. J. Syst. Evol. Microbiol.">
        <title>The Global Catalogue of Microorganisms (GCM) 10K type strain sequencing project: providing services to taxonomists for standard genome sequencing and annotation.</title>
        <authorList>
            <consortium name="The Broad Institute Genomics Platform"/>
            <consortium name="The Broad Institute Genome Sequencing Center for Infectious Disease"/>
            <person name="Wu L."/>
            <person name="Ma J."/>
        </authorList>
    </citation>
    <scope>NUCLEOTIDE SEQUENCE [LARGE SCALE GENOMIC DNA]</scope>
    <source>
        <strain evidence="3">JCM 15481</strain>
    </source>
</reference>
<dbReference type="Proteomes" id="UP001500443">
    <property type="component" value="Unassembled WGS sequence"/>
</dbReference>
<organism evidence="2 3">
    <name type="scientific">Streptomyces synnematoformans</name>
    <dbReference type="NCBI Taxonomy" id="415721"/>
    <lineage>
        <taxon>Bacteria</taxon>
        <taxon>Bacillati</taxon>
        <taxon>Actinomycetota</taxon>
        <taxon>Actinomycetes</taxon>
        <taxon>Kitasatosporales</taxon>
        <taxon>Streptomycetaceae</taxon>
        <taxon>Streptomyces</taxon>
    </lineage>
</organism>
<comment type="caution">
    <text evidence="2">The sequence shown here is derived from an EMBL/GenBank/DDBJ whole genome shotgun (WGS) entry which is preliminary data.</text>
</comment>
<keyword evidence="3" id="KW-1185">Reference proteome</keyword>
<feature type="compositionally biased region" description="Gly residues" evidence="1">
    <location>
        <begin position="12"/>
        <end position="24"/>
    </location>
</feature>
<feature type="region of interest" description="Disordered" evidence="1">
    <location>
        <begin position="1"/>
        <end position="68"/>
    </location>
</feature>
<proteinExistence type="predicted"/>